<dbReference type="Pfam" id="PF01743">
    <property type="entry name" value="PolyA_pol"/>
    <property type="match status" value="1"/>
</dbReference>
<dbReference type="PANTHER" id="PTHR43051:SF1">
    <property type="entry name" value="POLYNUCLEOTIDE ADENYLYLTRANSFERASE FAMILY PROTEIN"/>
    <property type="match status" value="1"/>
</dbReference>
<evidence type="ECO:0000256" key="5">
    <source>
        <dbReference type="ARBA" id="ARBA00022884"/>
    </source>
</evidence>
<dbReference type="PANTHER" id="PTHR43051">
    <property type="entry name" value="POLYNUCLEOTIDE ADENYLYLTRANSFERASE FAMILY PROTEIN"/>
    <property type="match status" value="1"/>
</dbReference>
<evidence type="ECO:0000256" key="3">
    <source>
        <dbReference type="ARBA" id="ARBA00022741"/>
    </source>
</evidence>
<feature type="domain" description="tRNA nucleotidyltransferase/poly(A) polymerase RNA and SrmB- binding" evidence="11">
    <location>
        <begin position="194"/>
        <end position="250"/>
    </location>
</feature>
<dbReference type="Gene3D" id="3.30.460.10">
    <property type="entry name" value="Beta Polymerase, domain 2"/>
    <property type="match status" value="1"/>
</dbReference>
<keyword evidence="3 7" id="KW-0547">Nucleotide-binding</keyword>
<keyword evidence="5 7" id="KW-0694">RNA-binding</keyword>
<keyword evidence="2 7" id="KW-0808">Transferase</keyword>
<comment type="similarity">
    <text evidence="7 8">Belongs to the tRNA nucleotidyltransferase/poly(A) polymerase family.</text>
</comment>
<feature type="domain" description="Polymerase A arginine-rich C-terminal" evidence="10">
    <location>
        <begin position="313"/>
        <end position="412"/>
    </location>
</feature>
<dbReference type="InterPro" id="IPR025866">
    <property type="entry name" value="PolyA_pol_arg_C_dom"/>
</dbReference>
<dbReference type="Proteomes" id="UP000253307">
    <property type="component" value="Unassembled WGS sequence"/>
</dbReference>
<dbReference type="NCBIfam" id="TIGR01942">
    <property type="entry name" value="pcnB"/>
    <property type="match status" value="1"/>
</dbReference>
<comment type="function">
    <text evidence="7">Adds poly(A) tail to the 3' end of many RNAs, which usually targets these RNAs for decay. Plays a significant role in the global control of gene expression, through influencing the rate of transcript degradation, and in the general RNA quality control.</text>
</comment>
<evidence type="ECO:0000256" key="4">
    <source>
        <dbReference type="ARBA" id="ARBA00022840"/>
    </source>
</evidence>
<evidence type="ECO:0000259" key="11">
    <source>
        <dbReference type="Pfam" id="PF12627"/>
    </source>
</evidence>
<name>A0A368BXN7_9GAMM</name>
<dbReference type="InterPro" id="IPR032828">
    <property type="entry name" value="PolyA_RNA-bd"/>
</dbReference>
<evidence type="ECO:0000256" key="1">
    <source>
        <dbReference type="ARBA" id="ARBA00022664"/>
    </source>
</evidence>
<dbReference type="SUPFAM" id="SSF81301">
    <property type="entry name" value="Nucleotidyltransferase"/>
    <property type="match status" value="1"/>
</dbReference>
<dbReference type="InterPro" id="IPR010206">
    <property type="entry name" value="PolA_pol_I"/>
</dbReference>
<keyword evidence="12" id="KW-0548">Nucleotidyltransferase</keyword>
<keyword evidence="4 7" id="KW-0067">ATP-binding</keyword>
<evidence type="ECO:0000259" key="10">
    <source>
        <dbReference type="Pfam" id="PF12626"/>
    </source>
</evidence>
<dbReference type="EMBL" id="QOPE01000007">
    <property type="protein sequence ID" value="RCL42078.1"/>
    <property type="molecule type" value="Genomic_DNA"/>
</dbReference>
<dbReference type="GO" id="GO:1990817">
    <property type="term" value="F:poly(A) RNA polymerase activity"/>
    <property type="evidence" value="ECO:0007669"/>
    <property type="project" value="UniProtKB-UniRule"/>
</dbReference>
<proteinExistence type="inferred from homology"/>
<dbReference type="CDD" id="cd05398">
    <property type="entry name" value="NT_ClassII-CCAase"/>
    <property type="match status" value="1"/>
</dbReference>
<evidence type="ECO:0000313" key="12">
    <source>
        <dbReference type="EMBL" id="RCL42078.1"/>
    </source>
</evidence>
<feature type="active site" evidence="7">
    <location>
        <position position="136"/>
    </location>
</feature>
<dbReference type="AlphaFoldDB" id="A0A368BXN7"/>
<protein>
    <recommendedName>
        <fullName evidence="7">Poly(A) polymerase I</fullName>
        <shortName evidence="7">PAP I</shortName>
        <ecNumber evidence="7">2.7.7.19</ecNumber>
    </recommendedName>
</protein>
<dbReference type="GO" id="GO:0005524">
    <property type="term" value="F:ATP binding"/>
    <property type="evidence" value="ECO:0007669"/>
    <property type="project" value="UniProtKB-UniRule"/>
</dbReference>
<dbReference type="InterPro" id="IPR043519">
    <property type="entry name" value="NT_sf"/>
</dbReference>
<dbReference type="GO" id="GO:0043633">
    <property type="term" value="P:polyadenylation-dependent RNA catabolic process"/>
    <property type="evidence" value="ECO:0007669"/>
    <property type="project" value="InterPro"/>
</dbReference>
<evidence type="ECO:0000256" key="2">
    <source>
        <dbReference type="ARBA" id="ARBA00022679"/>
    </source>
</evidence>
<dbReference type="Gene3D" id="1.10.3090.10">
    <property type="entry name" value="cca-adding enzyme, domain 2"/>
    <property type="match status" value="1"/>
</dbReference>
<dbReference type="GO" id="GO:0006397">
    <property type="term" value="P:mRNA processing"/>
    <property type="evidence" value="ECO:0007669"/>
    <property type="project" value="UniProtKB-KW"/>
</dbReference>
<comment type="catalytic activity">
    <reaction evidence="7">
        <text>RNA(n) + ATP = RNA(n)-3'-adenine ribonucleotide + diphosphate</text>
        <dbReference type="Rhea" id="RHEA:11332"/>
        <dbReference type="Rhea" id="RHEA-COMP:14527"/>
        <dbReference type="Rhea" id="RHEA-COMP:17347"/>
        <dbReference type="ChEBI" id="CHEBI:30616"/>
        <dbReference type="ChEBI" id="CHEBI:33019"/>
        <dbReference type="ChEBI" id="CHEBI:140395"/>
        <dbReference type="ChEBI" id="CHEBI:173115"/>
        <dbReference type="EC" id="2.7.7.19"/>
    </reaction>
</comment>
<feature type="domain" description="Poly A polymerase head" evidence="9">
    <location>
        <begin position="38"/>
        <end position="166"/>
    </location>
</feature>
<evidence type="ECO:0000256" key="7">
    <source>
        <dbReference type="HAMAP-Rule" id="MF_00957"/>
    </source>
</evidence>
<keyword evidence="6 7" id="KW-0804">Transcription</keyword>
<dbReference type="EC" id="2.7.7.19" evidence="7"/>
<dbReference type="InterPro" id="IPR052191">
    <property type="entry name" value="tRNA_ntf/polyA_polymerase_I"/>
</dbReference>
<dbReference type="SUPFAM" id="SSF81891">
    <property type="entry name" value="Poly A polymerase C-terminal region-like"/>
    <property type="match status" value="1"/>
</dbReference>
<feature type="active site" evidence="7">
    <location>
        <position position="58"/>
    </location>
</feature>
<sequence>MSNPNNSFVSPPKKLLQNKFDKFAEEIIKQLQKNGHDAYLVGGCIRDQLIDIPAKDFDVATSATPEQIRKIFKASRIIGKRFKLVHVYKGSQVIEVSTFRASGAKSNQEKIVKDQLGKILRDNVWGTIEEDCERRDFTINSLYFDPIQKKLFDRHQGMNDSYKRKIVSIGDPMLRFEEDPVRSLRAVRFATKLNFKIDKQIKDAIYEKGYLLSSISNARRFDEFNKIFMHGKAQHNFEKLETFDLLKHLVSHVGQSNSYGYRLQMSALINTDNRVHEGKSVTPGFLLAAILWPKLIEIATVEDSISTRRFFPNMDKILRDQQILTAVPRRFYTYIKDIWSLQLRLQSRIKNQPFKVLQHPRFRAAYDLLLLRIEASNSESEIGDWWTKFQSCNRQTKLEMIKRHRENSSNSKKFGLSGELG</sequence>
<dbReference type="HAMAP" id="MF_00957">
    <property type="entry name" value="PolyA_pol"/>
    <property type="match status" value="1"/>
</dbReference>
<dbReference type="Pfam" id="PF12626">
    <property type="entry name" value="PolyA_pol_arg_C"/>
    <property type="match status" value="1"/>
</dbReference>
<organism evidence="12 13">
    <name type="scientific">SAR86 cluster bacterium</name>
    <dbReference type="NCBI Taxonomy" id="2030880"/>
    <lineage>
        <taxon>Bacteria</taxon>
        <taxon>Pseudomonadati</taxon>
        <taxon>Pseudomonadota</taxon>
        <taxon>Gammaproteobacteria</taxon>
        <taxon>SAR86 cluster</taxon>
    </lineage>
</organism>
<comment type="caution">
    <text evidence="12">The sequence shown here is derived from an EMBL/GenBank/DDBJ whole genome shotgun (WGS) entry which is preliminary data.</text>
</comment>
<keyword evidence="1 7" id="KW-0507">mRNA processing</keyword>
<feature type="active site" evidence="7">
    <location>
        <position position="56"/>
    </location>
</feature>
<accession>A0A368BXN7</accession>
<evidence type="ECO:0000256" key="8">
    <source>
        <dbReference type="RuleBase" id="RU003953"/>
    </source>
</evidence>
<reference evidence="12 13" key="1">
    <citation type="journal article" date="2018" name="Microbiome">
        <title>Fine metagenomic profile of the Mediterranean stratified and mixed water columns revealed by assembly and recruitment.</title>
        <authorList>
            <person name="Haro-Moreno J.M."/>
            <person name="Lopez-Perez M."/>
            <person name="De La Torre J.R."/>
            <person name="Picazo A."/>
            <person name="Camacho A."/>
            <person name="Rodriguez-Valera F."/>
        </authorList>
    </citation>
    <scope>NUCLEOTIDE SEQUENCE [LARGE SCALE GENOMIC DNA]</scope>
    <source>
        <strain evidence="12">MED-G82</strain>
    </source>
</reference>
<gene>
    <name evidence="7 12" type="primary">pcnB</name>
    <name evidence="12" type="ORF">DBW96_01505</name>
</gene>
<evidence type="ECO:0000313" key="13">
    <source>
        <dbReference type="Proteomes" id="UP000253307"/>
    </source>
</evidence>
<evidence type="ECO:0000256" key="6">
    <source>
        <dbReference type="ARBA" id="ARBA00023163"/>
    </source>
</evidence>
<dbReference type="Pfam" id="PF12627">
    <property type="entry name" value="PolyA_pol_RNAbd"/>
    <property type="match status" value="1"/>
</dbReference>
<dbReference type="InterPro" id="IPR002646">
    <property type="entry name" value="PolA_pol_head_dom"/>
</dbReference>
<dbReference type="GO" id="GO:0003723">
    <property type="term" value="F:RNA binding"/>
    <property type="evidence" value="ECO:0007669"/>
    <property type="project" value="UniProtKB-UniRule"/>
</dbReference>
<evidence type="ECO:0000259" key="9">
    <source>
        <dbReference type="Pfam" id="PF01743"/>
    </source>
</evidence>